<dbReference type="AlphaFoldDB" id="A0ABD3QG03"/>
<proteinExistence type="predicted"/>
<reference evidence="2 3" key="1">
    <citation type="submission" date="2024-10" db="EMBL/GenBank/DDBJ databases">
        <title>Updated reference genomes for cyclostephanoid diatoms.</title>
        <authorList>
            <person name="Roberts W.R."/>
            <person name="Alverson A.J."/>
        </authorList>
    </citation>
    <scope>NUCLEOTIDE SEQUENCE [LARGE SCALE GENOMIC DNA]</scope>
    <source>
        <strain evidence="2 3">AJA010-31</strain>
    </source>
</reference>
<feature type="transmembrane region" description="Helical" evidence="1">
    <location>
        <begin position="138"/>
        <end position="157"/>
    </location>
</feature>
<keyword evidence="3" id="KW-1185">Reference proteome</keyword>
<evidence type="ECO:0000313" key="3">
    <source>
        <dbReference type="Proteomes" id="UP001530400"/>
    </source>
</evidence>
<dbReference type="Gene3D" id="1.20.140.150">
    <property type="match status" value="1"/>
</dbReference>
<dbReference type="Proteomes" id="UP001530400">
    <property type="component" value="Unassembled WGS sequence"/>
</dbReference>
<name>A0ABD3QG03_9STRA</name>
<comment type="caution">
    <text evidence="2">The sequence shown here is derived from an EMBL/GenBank/DDBJ whole genome shotgun (WGS) entry which is preliminary data.</text>
</comment>
<keyword evidence="1" id="KW-0812">Transmembrane</keyword>
<organism evidence="2 3">
    <name type="scientific">Cyclotella atomus</name>
    <dbReference type="NCBI Taxonomy" id="382360"/>
    <lineage>
        <taxon>Eukaryota</taxon>
        <taxon>Sar</taxon>
        <taxon>Stramenopiles</taxon>
        <taxon>Ochrophyta</taxon>
        <taxon>Bacillariophyta</taxon>
        <taxon>Coscinodiscophyceae</taxon>
        <taxon>Thalassiosirophycidae</taxon>
        <taxon>Stephanodiscales</taxon>
        <taxon>Stephanodiscaceae</taxon>
        <taxon>Cyclotella</taxon>
    </lineage>
</organism>
<dbReference type="EMBL" id="JALLPJ020000190">
    <property type="protein sequence ID" value="KAL3799353.1"/>
    <property type="molecule type" value="Genomic_DNA"/>
</dbReference>
<gene>
    <name evidence="2" type="ORF">ACHAWO_008464</name>
</gene>
<feature type="transmembrane region" description="Helical" evidence="1">
    <location>
        <begin position="103"/>
        <end position="126"/>
    </location>
</feature>
<accession>A0ABD3QG03</accession>
<sequence length="228" mass="25493">MAIKTKCILPISILFATLAFSLSCIAAFGCNFVKFVTPSLHLVRGSYRNTGSIARILSTNHNQSGLWSYEWWDSTNQQYTCHPYPYTVELDAKWKASRVLSTITIFLGGLYLLSFLIYTAMNFCALSPQRRKQHPYQVYGTICLAACVCQTFSLVFLQSNGCQDNVIFNLMRNHNCQLSTGAKCTYAAMCFWFVAGVVLTLGASENIDPGERGEEDANLEESLLQEVV</sequence>
<protein>
    <submittedName>
        <fullName evidence="2">Uncharacterized protein</fullName>
    </submittedName>
</protein>
<keyword evidence="1" id="KW-1133">Transmembrane helix</keyword>
<evidence type="ECO:0000256" key="1">
    <source>
        <dbReference type="SAM" id="Phobius"/>
    </source>
</evidence>
<evidence type="ECO:0000313" key="2">
    <source>
        <dbReference type="EMBL" id="KAL3799353.1"/>
    </source>
</evidence>
<keyword evidence="1" id="KW-0472">Membrane</keyword>
<dbReference type="PROSITE" id="PS51257">
    <property type="entry name" value="PROKAR_LIPOPROTEIN"/>
    <property type="match status" value="1"/>
</dbReference>